<evidence type="ECO:0000256" key="2">
    <source>
        <dbReference type="PROSITE-ProRule" id="PRU00335"/>
    </source>
</evidence>
<dbReference type="SUPFAM" id="SSF48498">
    <property type="entry name" value="Tetracyclin repressor-like, C-terminal domain"/>
    <property type="match status" value="1"/>
</dbReference>
<evidence type="ECO:0000256" key="1">
    <source>
        <dbReference type="ARBA" id="ARBA00023125"/>
    </source>
</evidence>
<dbReference type="PANTHER" id="PTHR30328:SF54">
    <property type="entry name" value="HTH-TYPE TRANSCRIPTIONAL REPRESSOR SCO4008"/>
    <property type="match status" value="1"/>
</dbReference>
<dbReference type="InterPro" id="IPR009057">
    <property type="entry name" value="Homeodomain-like_sf"/>
</dbReference>
<dbReference type="SUPFAM" id="SSF46689">
    <property type="entry name" value="Homeodomain-like"/>
    <property type="match status" value="1"/>
</dbReference>
<dbReference type="InterPro" id="IPR036271">
    <property type="entry name" value="Tet_transcr_reg_TetR-rel_C_sf"/>
</dbReference>
<comment type="caution">
    <text evidence="4">The sequence shown here is derived from an EMBL/GenBank/DDBJ whole genome shotgun (WGS) entry which is preliminary data.</text>
</comment>
<dbReference type="Pfam" id="PF00440">
    <property type="entry name" value="TetR_N"/>
    <property type="match status" value="1"/>
</dbReference>
<dbReference type="EMBL" id="QYAD01000004">
    <property type="protein sequence ID" value="MBL3690503.1"/>
    <property type="molecule type" value="Genomic_DNA"/>
</dbReference>
<reference evidence="4 5" key="1">
    <citation type="submission" date="2018-09" db="EMBL/GenBank/DDBJ databases">
        <title>Comparative genomics of Leucobacter spp.</title>
        <authorList>
            <person name="Reis A.C."/>
            <person name="Kolvenbach B.A."/>
            <person name="Corvini P.F.X."/>
            <person name="Nunes O.C."/>
        </authorList>
    </citation>
    <scope>NUCLEOTIDE SEQUENCE [LARGE SCALE GENOMIC DNA]</scope>
    <source>
        <strain evidence="4 5">L-1</strain>
    </source>
</reference>
<protein>
    <submittedName>
        <fullName evidence="4">TetR/AcrR family transcriptional regulator</fullName>
    </submittedName>
</protein>
<accession>A0ABS1SQY0</accession>
<keyword evidence="5" id="KW-1185">Reference proteome</keyword>
<sequence>MAWDTAATRHALLEAGVRQFSRHGFAGARMDAIGVDAGVNKERVYQYFGNKRGLFDAVLADRLGDLLGAAGSPAPGSGPRGVGEYAGALFDRFAEHPELARLLAWESLELEDAADANDRAANCAVQARALSAALPGLSVNAAPQLLLSVVSLCASWWALGRIAEMIAPAVTVSARRAEIVAQAILLAEATQAPRAETPSSHTASP</sequence>
<dbReference type="Proteomes" id="UP001646141">
    <property type="component" value="Unassembled WGS sequence"/>
</dbReference>
<name>A0ABS1SQY0_9MICO</name>
<organism evidence="4 5">
    <name type="scientific">Leucobacter chromiireducens subsp. chromiireducens</name>
    <dbReference type="NCBI Taxonomy" id="660067"/>
    <lineage>
        <taxon>Bacteria</taxon>
        <taxon>Bacillati</taxon>
        <taxon>Actinomycetota</taxon>
        <taxon>Actinomycetes</taxon>
        <taxon>Micrococcales</taxon>
        <taxon>Microbacteriaceae</taxon>
        <taxon>Leucobacter</taxon>
    </lineage>
</organism>
<evidence type="ECO:0000259" key="3">
    <source>
        <dbReference type="PROSITE" id="PS50977"/>
    </source>
</evidence>
<dbReference type="PROSITE" id="PS50977">
    <property type="entry name" value="HTH_TETR_2"/>
    <property type="match status" value="1"/>
</dbReference>
<dbReference type="PANTHER" id="PTHR30328">
    <property type="entry name" value="TRANSCRIPTIONAL REPRESSOR"/>
    <property type="match status" value="1"/>
</dbReference>
<evidence type="ECO:0000313" key="4">
    <source>
        <dbReference type="EMBL" id="MBL3690503.1"/>
    </source>
</evidence>
<dbReference type="InterPro" id="IPR041467">
    <property type="entry name" value="Sco4008_C"/>
</dbReference>
<dbReference type="Pfam" id="PF17926">
    <property type="entry name" value="TetR_C_21"/>
    <property type="match status" value="1"/>
</dbReference>
<dbReference type="RefSeq" id="WP_202382663.1">
    <property type="nucleotide sequence ID" value="NZ_BAAAMA010000010.1"/>
</dbReference>
<dbReference type="InterPro" id="IPR001647">
    <property type="entry name" value="HTH_TetR"/>
</dbReference>
<proteinExistence type="predicted"/>
<dbReference type="Gene3D" id="1.10.357.10">
    <property type="entry name" value="Tetracycline Repressor, domain 2"/>
    <property type="match status" value="1"/>
</dbReference>
<dbReference type="InterPro" id="IPR050109">
    <property type="entry name" value="HTH-type_TetR-like_transc_reg"/>
</dbReference>
<keyword evidence="1 2" id="KW-0238">DNA-binding</keyword>
<feature type="DNA-binding region" description="H-T-H motif" evidence="2">
    <location>
        <begin position="29"/>
        <end position="48"/>
    </location>
</feature>
<gene>
    <name evidence="4" type="ORF">D3226_11125</name>
</gene>
<dbReference type="PRINTS" id="PR00455">
    <property type="entry name" value="HTHTETR"/>
</dbReference>
<evidence type="ECO:0000313" key="5">
    <source>
        <dbReference type="Proteomes" id="UP001646141"/>
    </source>
</evidence>
<feature type="domain" description="HTH tetR-type" evidence="3">
    <location>
        <begin position="6"/>
        <end position="66"/>
    </location>
</feature>